<feature type="non-terminal residue" evidence="2">
    <location>
        <position position="1"/>
    </location>
</feature>
<comment type="caution">
    <text evidence="2">The sequence shown here is derived from an EMBL/GenBank/DDBJ whole genome shotgun (WGS) entry which is preliminary data.</text>
</comment>
<proteinExistence type="predicted"/>
<organism evidence="2">
    <name type="scientific">marine sediment metagenome</name>
    <dbReference type="NCBI Taxonomy" id="412755"/>
    <lineage>
        <taxon>unclassified sequences</taxon>
        <taxon>metagenomes</taxon>
        <taxon>ecological metagenomes</taxon>
    </lineage>
</organism>
<dbReference type="SUPFAM" id="SSF116878">
    <property type="entry name" value="TrmE connector domain"/>
    <property type="match status" value="1"/>
</dbReference>
<dbReference type="InterPro" id="IPR025867">
    <property type="entry name" value="MnmE_helical"/>
</dbReference>
<evidence type="ECO:0000259" key="1">
    <source>
        <dbReference type="Pfam" id="PF12631"/>
    </source>
</evidence>
<evidence type="ECO:0000313" key="2">
    <source>
        <dbReference type="EMBL" id="GAJ19832.1"/>
    </source>
</evidence>
<feature type="domain" description="MnmE helical" evidence="1">
    <location>
        <begin position="9"/>
        <end position="124"/>
    </location>
</feature>
<accession>X1VKV1</accession>
<dbReference type="Gene3D" id="3.40.50.300">
    <property type="entry name" value="P-loop containing nucleotide triphosphate hydrolases"/>
    <property type="match status" value="1"/>
</dbReference>
<gene>
    <name evidence="2" type="ORF">S12H4_58503</name>
</gene>
<dbReference type="Pfam" id="PF12631">
    <property type="entry name" value="MnmE_helical"/>
    <property type="match status" value="1"/>
</dbReference>
<dbReference type="EMBL" id="BARW01038017">
    <property type="protein sequence ID" value="GAJ19832.1"/>
    <property type="molecule type" value="Genomic_DNA"/>
</dbReference>
<sequence>ALKEIFGIELIVTSAVTGAGLELLRNTIDRKIVELERGFTLAGSGASPLFESTQSSIALTARHKQAVTEAIENVSESISELRAGNDEVAAMMLRAAYQAVSGIESAAGGHVDEQILEQIFSRFCIGK</sequence>
<dbReference type="AlphaFoldDB" id="X1VKV1"/>
<dbReference type="InterPro" id="IPR027417">
    <property type="entry name" value="P-loop_NTPase"/>
</dbReference>
<dbReference type="Gene3D" id="1.20.120.430">
    <property type="entry name" value="tRNA modification GTPase MnmE domain 2"/>
    <property type="match status" value="1"/>
</dbReference>
<protein>
    <recommendedName>
        <fullName evidence="1">MnmE helical domain-containing protein</fullName>
    </recommendedName>
</protein>
<dbReference type="InterPro" id="IPR027368">
    <property type="entry name" value="MnmE_dom2"/>
</dbReference>
<name>X1VKV1_9ZZZZ</name>
<reference evidence="2" key="1">
    <citation type="journal article" date="2014" name="Front. Microbiol.">
        <title>High frequency of phylogenetically diverse reductive dehalogenase-homologous genes in deep subseafloor sedimentary metagenomes.</title>
        <authorList>
            <person name="Kawai M."/>
            <person name="Futagami T."/>
            <person name="Toyoda A."/>
            <person name="Takaki Y."/>
            <person name="Nishi S."/>
            <person name="Hori S."/>
            <person name="Arai W."/>
            <person name="Tsubouchi T."/>
            <person name="Morono Y."/>
            <person name="Uchiyama I."/>
            <person name="Ito T."/>
            <person name="Fujiyama A."/>
            <person name="Inagaki F."/>
            <person name="Takami H."/>
        </authorList>
    </citation>
    <scope>NUCLEOTIDE SEQUENCE</scope>
    <source>
        <strain evidence="2">Expedition CK06-06</strain>
    </source>
</reference>